<feature type="non-terminal residue" evidence="1">
    <location>
        <position position="1"/>
    </location>
</feature>
<dbReference type="Proteomes" id="UP000789366">
    <property type="component" value="Unassembled WGS sequence"/>
</dbReference>
<name>A0ACA9NG44_9GLOM</name>
<protein>
    <submittedName>
        <fullName evidence="1">1886_t:CDS:1</fullName>
    </submittedName>
</protein>
<comment type="caution">
    <text evidence="1">The sequence shown here is derived from an EMBL/GenBank/DDBJ whole genome shotgun (WGS) entry which is preliminary data.</text>
</comment>
<organism evidence="1 2">
    <name type="scientific">Cetraspora pellucida</name>
    <dbReference type="NCBI Taxonomy" id="1433469"/>
    <lineage>
        <taxon>Eukaryota</taxon>
        <taxon>Fungi</taxon>
        <taxon>Fungi incertae sedis</taxon>
        <taxon>Mucoromycota</taxon>
        <taxon>Glomeromycotina</taxon>
        <taxon>Glomeromycetes</taxon>
        <taxon>Diversisporales</taxon>
        <taxon>Gigasporaceae</taxon>
        <taxon>Cetraspora</taxon>
    </lineage>
</organism>
<dbReference type="EMBL" id="CAJVPW010014628">
    <property type="protein sequence ID" value="CAG8655286.1"/>
    <property type="molecule type" value="Genomic_DNA"/>
</dbReference>
<proteinExistence type="predicted"/>
<accession>A0ACA9NG44</accession>
<reference evidence="1" key="1">
    <citation type="submission" date="2021-06" db="EMBL/GenBank/DDBJ databases">
        <authorList>
            <person name="Kallberg Y."/>
            <person name="Tangrot J."/>
            <person name="Rosling A."/>
        </authorList>
    </citation>
    <scope>NUCLEOTIDE SEQUENCE</scope>
    <source>
        <strain evidence="1">28 12/20/2015</strain>
    </source>
</reference>
<evidence type="ECO:0000313" key="2">
    <source>
        <dbReference type="Proteomes" id="UP000789366"/>
    </source>
</evidence>
<sequence>FLANDPETFATELFNAFSLPDDEFKSIQINAREHAIIHFSEHVFQDAILKLFEPILRLNK</sequence>
<keyword evidence="2" id="KW-1185">Reference proteome</keyword>
<gene>
    <name evidence="1" type="ORF">SPELUC_LOCUS9067</name>
</gene>
<evidence type="ECO:0000313" key="1">
    <source>
        <dbReference type="EMBL" id="CAG8655286.1"/>
    </source>
</evidence>